<dbReference type="PANTHER" id="PTHR36722">
    <property type="entry name" value="TYPE 2 DNA TOPOISOMERASE 6 SUBUNIT B-LIKE"/>
    <property type="match status" value="1"/>
</dbReference>
<evidence type="ECO:0000313" key="2">
    <source>
        <dbReference type="EMBL" id="KAK9151735.1"/>
    </source>
</evidence>
<feature type="domain" description="Spindle pole body-associated protein Vik1/Cik1 microtubule binding" evidence="1">
    <location>
        <begin position="61"/>
        <end position="94"/>
    </location>
</feature>
<dbReference type="InterPro" id="IPR049500">
    <property type="entry name" value="Peptidase_M50B-like"/>
</dbReference>
<dbReference type="GO" id="GO:0000793">
    <property type="term" value="C:condensed chromosome"/>
    <property type="evidence" value="ECO:0007669"/>
    <property type="project" value="TreeGrafter"/>
</dbReference>
<dbReference type="InterPro" id="IPR027417">
    <property type="entry name" value="P-loop_NTPase"/>
</dbReference>
<dbReference type="InterPro" id="IPR036961">
    <property type="entry name" value="Kinesin_motor_dom_sf"/>
</dbReference>
<gene>
    <name evidence="2" type="ORF">Syun_010044</name>
</gene>
<dbReference type="PANTHER" id="PTHR36722:SF1">
    <property type="entry name" value="TYPE 2 DNA TOPOISOMERASE 6 SUBUNIT B-LIKE"/>
    <property type="match status" value="1"/>
</dbReference>
<dbReference type="GO" id="GO:0007131">
    <property type="term" value="P:reciprocal meiotic recombination"/>
    <property type="evidence" value="ECO:0007669"/>
    <property type="project" value="TreeGrafter"/>
</dbReference>
<comment type="caution">
    <text evidence="2">The sequence shown here is derived from an EMBL/GenBank/DDBJ whole genome shotgun (WGS) entry which is preliminary data.</text>
</comment>
<sequence length="206" mass="23449">MGSWVSFLDLNTMESRTEFEEQKRLAWDLAKPYRRCKVSNNAADKLHKDLYNTILELKGHRHQFSFDKVFNLEESQEEVFAEISQLVQNVVDGHKLWRTILLTPFKLIPVFLHEASHAIACVLTCGQVFYFQNFLLCLISSSLLSSLASIDWKSFGLNVKSSAIDEDGNAVLEWENLPPLVQISRCKAAPFLIYGCVPPLLLSLLS</sequence>
<dbReference type="GO" id="GO:0008017">
    <property type="term" value="F:microtubule binding"/>
    <property type="evidence" value="ECO:0007669"/>
    <property type="project" value="InterPro"/>
</dbReference>
<evidence type="ECO:0000313" key="3">
    <source>
        <dbReference type="Proteomes" id="UP001420932"/>
    </source>
</evidence>
<dbReference type="Gene3D" id="3.40.850.10">
    <property type="entry name" value="Kinesin motor domain"/>
    <property type="match status" value="1"/>
</dbReference>
<protein>
    <recommendedName>
        <fullName evidence="1">Spindle pole body-associated protein Vik1/Cik1 microtubule binding domain-containing protein</fullName>
    </recommendedName>
</protein>
<dbReference type="AlphaFoldDB" id="A0AAP0PRF9"/>
<keyword evidence="3" id="KW-1185">Reference proteome</keyword>
<dbReference type="Pfam" id="PF13398">
    <property type="entry name" value="Peptidase_M50B"/>
    <property type="match status" value="1"/>
</dbReference>
<organism evidence="2 3">
    <name type="scientific">Stephania yunnanensis</name>
    <dbReference type="NCBI Taxonomy" id="152371"/>
    <lineage>
        <taxon>Eukaryota</taxon>
        <taxon>Viridiplantae</taxon>
        <taxon>Streptophyta</taxon>
        <taxon>Embryophyta</taxon>
        <taxon>Tracheophyta</taxon>
        <taxon>Spermatophyta</taxon>
        <taxon>Magnoliopsida</taxon>
        <taxon>Ranunculales</taxon>
        <taxon>Menispermaceae</taxon>
        <taxon>Menispermoideae</taxon>
        <taxon>Cissampelideae</taxon>
        <taxon>Stephania</taxon>
    </lineage>
</organism>
<dbReference type="InterPro" id="IPR034566">
    <property type="entry name" value="MTOPVIB_plant"/>
</dbReference>
<proteinExistence type="predicted"/>
<evidence type="ECO:0000259" key="1">
    <source>
        <dbReference type="Pfam" id="PF16796"/>
    </source>
</evidence>
<dbReference type="Pfam" id="PF16796">
    <property type="entry name" value="Microtub_bd"/>
    <property type="match status" value="1"/>
</dbReference>
<dbReference type="EMBL" id="JBBNAF010000004">
    <property type="protein sequence ID" value="KAK9151735.1"/>
    <property type="molecule type" value="Genomic_DNA"/>
</dbReference>
<reference evidence="2 3" key="1">
    <citation type="submission" date="2024-01" db="EMBL/GenBank/DDBJ databases">
        <title>Genome assemblies of Stephania.</title>
        <authorList>
            <person name="Yang L."/>
        </authorList>
    </citation>
    <scope>NUCLEOTIDE SEQUENCE [LARGE SCALE GENOMIC DNA]</scope>
    <source>
        <strain evidence="2">YNDBR</strain>
        <tissue evidence="2">Leaf</tissue>
    </source>
</reference>
<dbReference type="Proteomes" id="UP001420932">
    <property type="component" value="Unassembled WGS sequence"/>
</dbReference>
<accession>A0AAP0PRF9</accession>
<dbReference type="SUPFAM" id="SSF52540">
    <property type="entry name" value="P-loop containing nucleoside triphosphate hydrolases"/>
    <property type="match status" value="1"/>
</dbReference>
<dbReference type="GO" id="GO:0042138">
    <property type="term" value="P:meiotic DNA double-strand break formation"/>
    <property type="evidence" value="ECO:0007669"/>
    <property type="project" value="InterPro"/>
</dbReference>
<dbReference type="InterPro" id="IPR031852">
    <property type="entry name" value="Vik1/Cik1_MT-bd"/>
</dbReference>
<dbReference type="GO" id="GO:0030674">
    <property type="term" value="F:protein-macromolecule adaptor activity"/>
    <property type="evidence" value="ECO:0007669"/>
    <property type="project" value="TreeGrafter"/>
</dbReference>
<name>A0AAP0PRF9_9MAGN</name>